<dbReference type="Proteomes" id="UP000281094">
    <property type="component" value="Unassembled WGS sequence"/>
</dbReference>
<comment type="caution">
    <text evidence="2">The sequence shown here is derived from an EMBL/GenBank/DDBJ whole genome shotgun (WGS) entry which is preliminary data.</text>
</comment>
<evidence type="ECO:0000313" key="2">
    <source>
        <dbReference type="EMBL" id="RLQ88046.1"/>
    </source>
</evidence>
<dbReference type="InterPro" id="IPR038725">
    <property type="entry name" value="YdaG_split_barrel_FMN-bd"/>
</dbReference>
<sequence>MQPSTEPATDMDTVSDAEHRKKVVELVKQARSCMFGTYTREGLHHSRPMAAVSHEYGDELWFFTSAESRKIGEIEADPRVTLHYSDDDNKNWVSAVGRASIHNDRQKIEELWSEPVRTWFPDGTDDPRLRLIRVELETAEYWDSPSSAIVYGFGYLKAAVTGKQPSSGDNKQVKM</sequence>
<protein>
    <submittedName>
        <fullName evidence="2">Pyridoxamine 5'-phosphate oxidase</fullName>
    </submittedName>
</protein>
<organism evidence="2 3">
    <name type="scientific">Notoacmeibacter ruber</name>
    <dbReference type="NCBI Taxonomy" id="2670375"/>
    <lineage>
        <taxon>Bacteria</taxon>
        <taxon>Pseudomonadati</taxon>
        <taxon>Pseudomonadota</taxon>
        <taxon>Alphaproteobacteria</taxon>
        <taxon>Hyphomicrobiales</taxon>
        <taxon>Notoacmeibacteraceae</taxon>
        <taxon>Notoacmeibacter</taxon>
    </lineage>
</organism>
<gene>
    <name evidence="2" type="ORF">D8780_07340</name>
</gene>
<dbReference type="PANTHER" id="PTHR34818:SF1">
    <property type="entry name" value="PROTEIN BLI-3"/>
    <property type="match status" value="1"/>
</dbReference>
<evidence type="ECO:0000313" key="3">
    <source>
        <dbReference type="Proteomes" id="UP000281094"/>
    </source>
</evidence>
<keyword evidence="3" id="KW-1185">Reference proteome</keyword>
<proteinExistence type="predicted"/>
<dbReference type="Pfam" id="PF16242">
    <property type="entry name" value="Pyrid_ox_like"/>
    <property type="match status" value="1"/>
</dbReference>
<dbReference type="RefSeq" id="WP_121645011.1">
    <property type="nucleotide sequence ID" value="NZ_RCWN01000001.1"/>
</dbReference>
<dbReference type="EMBL" id="RCWN01000001">
    <property type="protein sequence ID" value="RLQ88046.1"/>
    <property type="molecule type" value="Genomic_DNA"/>
</dbReference>
<dbReference type="Gene3D" id="2.30.110.10">
    <property type="entry name" value="Electron Transport, Fmn-binding Protein, Chain A"/>
    <property type="match status" value="1"/>
</dbReference>
<accession>A0A3L7JBN8</accession>
<dbReference type="InterPro" id="IPR012349">
    <property type="entry name" value="Split_barrel_FMN-bd"/>
</dbReference>
<name>A0A3L7JBN8_9HYPH</name>
<dbReference type="InterPro" id="IPR052917">
    <property type="entry name" value="Stress-Dev_Protein"/>
</dbReference>
<dbReference type="AlphaFoldDB" id="A0A3L7JBN8"/>
<dbReference type="PANTHER" id="PTHR34818">
    <property type="entry name" value="PROTEIN BLI-3"/>
    <property type="match status" value="1"/>
</dbReference>
<feature type="domain" description="General stress protein FMN-binding split barrel" evidence="1">
    <location>
        <begin position="18"/>
        <end position="165"/>
    </location>
</feature>
<evidence type="ECO:0000259" key="1">
    <source>
        <dbReference type="Pfam" id="PF16242"/>
    </source>
</evidence>
<reference evidence="2 3" key="1">
    <citation type="submission" date="2018-10" db="EMBL/GenBank/DDBJ databases">
        <title>Notoacmeibacter sp. M2BS9Y-3-1, whole genome shotgun sequence.</title>
        <authorList>
            <person name="Tuo L."/>
        </authorList>
    </citation>
    <scope>NUCLEOTIDE SEQUENCE [LARGE SCALE GENOMIC DNA]</scope>
    <source>
        <strain evidence="2 3">M2BS9Y-3-1</strain>
    </source>
</reference>
<dbReference type="SUPFAM" id="SSF50475">
    <property type="entry name" value="FMN-binding split barrel"/>
    <property type="match status" value="1"/>
</dbReference>